<reference evidence="1 4" key="2">
    <citation type="submission" date="2021-01" db="EMBL/GenBank/DDBJ databases">
        <title>Whole genome shotgun sequence of Actinoplanes lobatus NBRC 12513.</title>
        <authorList>
            <person name="Komaki H."/>
            <person name="Tamura T."/>
        </authorList>
    </citation>
    <scope>NUCLEOTIDE SEQUENCE [LARGE SCALE GENOMIC DNA]</scope>
    <source>
        <strain evidence="1 4">NBRC 12513</strain>
    </source>
</reference>
<proteinExistence type="predicted"/>
<keyword evidence="2" id="KW-0413">Isomerase</keyword>
<dbReference type="InterPro" id="IPR014710">
    <property type="entry name" value="RmlC-like_jellyroll"/>
</dbReference>
<evidence type="ECO:0000313" key="3">
    <source>
        <dbReference type="Proteomes" id="UP000590511"/>
    </source>
</evidence>
<dbReference type="EMBL" id="JACHNC010000001">
    <property type="protein sequence ID" value="MBB4750901.1"/>
    <property type="molecule type" value="Genomic_DNA"/>
</dbReference>
<protein>
    <submittedName>
        <fullName evidence="2">Mannose-6-phosphate isomerase-like protein (Cupin superfamily)</fullName>
    </submittedName>
</protein>
<gene>
    <name evidence="1" type="ORF">Alo02nite_73520</name>
    <name evidence="2" type="ORF">BJ964_005062</name>
</gene>
<reference evidence="2 3" key="1">
    <citation type="submission" date="2020-08" db="EMBL/GenBank/DDBJ databases">
        <title>Sequencing the genomes of 1000 actinobacteria strains.</title>
        <authorList>
            <person name="Klenk H.-P."/>
        </authorList>
    </citation>
    <scope>NUCLEOTIDE SEQUENCE [LARGE SCALE GENOMIC DNA]</scope>
    <source>
        <strain evidence="2 3">DSM 43150</strain>
    </source>
</reference>
<dbReference type="Proteomes" id="UP000631312">
    <property type="component" value="Unassembled WGS sequence"/>
</dbReference>
<sequence>MIVTRTARGSRTVARTGERIDWRCLARRGMLHSECESIDHLRLAPGTEFALTGRSGLESVWLVVDGAGELFDGGPRPRPIAAGDAVLTPQERRIRLRGGDDGLELLWIAVLPEPVSARLPGRKPRL</sequence>
<comment type="caution">
    <text evidence="2">The sequence shown here is derived from an EMBL/GenBank/DDBJ whole genome shotgun (WGS) entry which is preliminary data.</text>
</comment>
<evidence type="ECO:0000313" key="1">
    <source>
        <dbReference type="EMBL" id="GIE44454.1"/>
    </source>
</evidence>
<dbReference type="AlphaFoldDB" id="A0A7W7MI04"/>
<evidence type="ECO:0000313" key="4">
    <source>
        <dbReference type="Proteomes" id="UP000631312"/>
    </source>
</evidence>
<dbReference type="CDD" id="cd02208">
    <property type="entry name" value="cupin_RmlC-like"/>
    <property type="match status" value="1"/>
</dbReference>
<dbReference type="Gene3D" id="2.60.120.10">
    <property type="entry name" value="Jelly Rolls"/>
    <property type="match status" value="1"/>
</dbReference>
<dbReference type="GO" id="GO:0016853">
    <property type="term" value="F:isomerase activity"/>
    <property type="evidence" value="ECO:0007669"/>
    <property type="project" value="UniProtKB-KW"/>
</dbReference>
<dbReference type="InterPro" id="IPR011051">
    <property type="entry name" value="RmlC_Cupin_sf"/>
</dbReference>
<evidence type="ECO:0000313" key="2">
    <source>
        <dbReference type="EMBL" id="MBB4750901.1"/>
    </source>
</evidence>
<name>A0A7W7MI04_9ACTN</name>
<dbReference type="EMBL" id="BOMP01000128">
    <property type="protein sequence ID" value="GIE44454.1"/>
    <property type="molecule type" value="Genomic_DNA"/>
</dbReference>
<keyword evidence="4" id="KW-1185">Reference proteome</keyword>
<dbReference type="RefSeq" id="WP_188123012.1">
    <property type="nucleotide sequence ID" value="NZ_BOMP01000128.1"/>
</dbReference>
<accession>A0A7W7MI04</accession>
<organism evidence="2 3">
    <name type="scientific">Actinoplanes lobatus</name>
    <dbReference type="NCBI Taxonomy" id="113568"/>
    <lineage>
        <taxon>Bacteria</taxon>
        <taxon>Bacillati</taxon>
        <taxon>Actinomycetota</taxon>
        <taxon>Actinomycetes</taxon>
        <taxon>Micromonosporales</taxon>
        <taxon>Micromonosporaceae</taxon>
        <taxon>Actinoplanes</taxon>
    </lineage>
</organism>
<dbReference type="Proteomes" id="UP000590511">
    <property type="component" value="Unassembled WGS sequence"/>
</dbReference>
<dbReference type="SUPFAM" id="SSF51182">
    <property type="entry name" value="RmlC-like cupins"/>
    <property type="match status" value="1"/>
</dbReference>